<dbReference type="EMBL" id="JAESDN010000001">
    <property type="protein sequence ID" value="KAG7058773.1"/>
    <property type="molecule type" value="Genomic_DNA"/>
</dbReference>
<proteinExistence type="predicted"/>
<sequence>FDSAQTTSRSNSPSVLRPYGGEIRFSTHFQLPMIKIAQSRRQCQRHQPKAKHQHSVKVLEPATP</sequence>
<gene>
    <name evidence="2" type="ORF">JMJ77_006144</name>
</gene>
<protein>
    <submittedName>
        <fullName evidence="2">Uncharacterized protein</fullName>
    </submittedName>
</protein>
<name>A0A9P7RHQ9_9PEZI</name>
<feature type="region of interest" description="Disordered" evidence="1">
    <location>
        <begin position="39"/>
        <end position="64"/>
    </location>
</feature>
<reference evidence="2" key="1">
    <citation type="submission" date="2021-05" db="EMBL/GenBank/DDBJ databases">
        <title>Comparative genomics of three Colletotrichum scovillei strains and genetic complementation revealed genes involved fungal growth and virulence on chili pepper.</title>
        <authorList>
            <person name="Hsieh D.-K."/>
            <person name="Chuang S.-C."/>
            <person name="Chen C.-Y."/>
            <person name="Chao Y.-T."/>
            <person name="Lu M.-Y.J."/>
            <person name="Lee M.-H."/>
            <person name="Shih M.-C."/>
        </authorList>
    </citation>
    <scope>NUCLEOTIDE SEQUENCE</scope>
    <source>
        <strain evidence="2">Coll-153</strain>
    </source>
</reference>
<keyword evidence="3" id="KW-1185">Reference proteome</keyword>
<accession>A0A9P7RHQ9</accession>
<feature type="non-terminal residue" evidence="2">
    <location>
        <position position="1"/>
    </location>
</feature>
<feature type="non-terminal residue" evidence="2">
    <location>
        <position position="64"/>
    </location>
</feature>
<evidence type="ECO:0000313" key="2">
    <source>
        <dbReference type="EMBL" id="KAG7058773.1"/>
    </source>
</evidence>
<comment type="caution">
    <text evidence="2">The sequence shown here is derived from an EMBL/GenBank/DDBJ whole genome shotgun (WGS) entry which is preliminary data.</text>
</comment>
<feature type="compositionally biased region" description="Basic residues" evidence="1">
    <location>
        <begin position="42"/>
        <end position="55"/>
    </location>
</feature>
<organism evidence="2 3">
    <name type="scientific">Colletotrichum scovillei</name>
    <dbReference type="NCBI Taxonomy" id="1209932"/>
    <lineage>
        <taxon>Eukaryota</taxon>
        <taxon>Fungi</taxon>
        <taxon>Dikarya</taxon>
        <taxon>Ascomycota</taxon>
        <taxon>Pezizomycotina</taxon>
        <taxon>Sordariomycetes</taxon>
        <taxon>Hypocreomycetidae</taxon>
        <taxon>Glomerellales</taxon>
        <taxon>Glomerellaceae</taxon>
        <taxon>Colletotrichum</taxon>
        <taxon>Colletotrichum acutatum species complex</taxon>
    </lineage>
</organism>
<dbReference type="AlphaFoldDB" id="A0A9P7RHQ9"/>
<evidence type="ECO:0000313" key="3">
    <source>
        <dbReference type="Proteomes" id="UP000699042"/>
    </source>
</evidence>
<dbReference type="Proteomes" id="UP000699042">
    <property type="component" value="Unassembled WGS sequence"/>
</dbReference>
<evidence type="ECO:0000256" key="1">
    <source>
        <dbReference type="SAM" id="MobiDB-lite"/>
    </source>
</evidence>